<dbReference type="AlphaFoldDB" id="A0A640S6L6"/>
<protein>
    <submittedName>
        <fullName evidence="1">Uncharacterized protein</fullName>
    </submittedName>
</protein>
<name>A0A640S6L6_9ACTN</name>
<sequence>MVKVLDVDAVPRGLCDSGRMPRRITFVQLKTGYDIDRGPSWIGWVNFSKTWSTAYFHGRTLRRGEGMFDANFYDAETGEEFWVSGPKRDRTDTRYGPSAPEVESDAADAYHAFLDGAPLPGRENG</sequence>
<accession>A0A640S6L6</accession>
<organism evidence="1 2">
    <name type="scientific">Streptomyces caniferus</name>
    <dbReference type="NCBI Taxonomy" id="285557"/>
    <lineage>
        <taxon>Bacteria</taxon>
        <taxon>Bacillati</taxon>
        <taxon>Actinomycetota</taxon>
        <taxon>Actinomycetes</taxon>
        <taxon>Kitasatosporales</taxon>
        <taxon>Streptomycetaceae</taxon>
        <taxon>Streptomyces</taxon>
    </lineage>
</organism>
<evidence type="ECO:0000313" key="2">
    <source>
        <dbReference type="Proteomes" id="UP000435837"/>
    </source>
</evidence>
<dbReference type="EMBL" id="BLIN01000003">
    <property type="protein sequence ID" value="GFE06869.1"/>
    <property type="molecule type" value="Genomic_DNA"/>
</dbReference>
<reference evidence="1 2" key="1">
    <citation type="submission" date="2019-12" db="EMBL/GenBank/DDBJ databases">
        <title>Whole genome shotgun sequence of Streptomyces caniferus NBRC 15389.</title>
        <authorList>
            <person name="Ichikawa N."/>
            <person name="Kimura A."/>
            <person name="Kitahashi Y."/>
            <person name="Komaki H."/>
            <person name="Tamura T."/>
        </authorList>
    </citation>
    <scope>NUCLEOTIDE SEQUENCE [LARGE SCALE GENOMIC DNA]</scope>
    <source>
        <strain evidence="1 2">NBRC 15389</strain>
    </source>
</reference>
<evidence type="ECO:0000313" key="1">
    <source>
        <dbReference type="EMBL" id="GFE06869.1"/>
    </source>
</evidence>
<comment type="caution">
    <text evidence="1">The sequence shown here is derived from an EMBL/GenBank/DDBJ whole genome shotgun (WGS) entry which is preliminary data.</text>
</comment>
<dbReference type="Proteomes" id="UP000435837">
    <property type="component" value="Unassembled WGS sequence"/>
</dbReference>
<proteinExistence type="predicted"/>
<gene>
    <name evidence="1" type="ORF">Scani_31370</name>
</gene>